<feature type="domain" description="M23ase beta-sheet core" evidence="4">
    <location>
        <begin position="335"/>
        <end position="437"/>
    </location>
</feature>
<organism evidence="6 7">
    <name type="scientific">Metabacillus herbersteinensis</name>
    <dbReference type="NCBI Taxonomy" id="283816"/>
    <lineage>
        <taxon>Bacteria</taxon>
        <taxon>Bacillati</taxon>
        <taxon>Bacillota</taxon>
        <taxon>Bacilli</taxon>
        <taxon>Bacillales</taxon>
        <taxon>Bacillaceae</taxon>
        <taxon>Metabacillus</taxon>
    </lineage>
</organism>
<protein>
    <submittedName>
        <fullName evidence="6">Murein hydrolase activator EnvC family protein</fullName>
    </submittedName>
</protein>
<reference evidence="6 7" key="1">
    <citation type="submission" date="2024-09" db="EMBL/GenBank/DDBJ databases">
        <authorList>
            <person name="Sun Q."/>
            <person name="Mori K."/>
        </authorList>
    </citation>
    <scope>NUCLEOTIDE SEQUENCE [LARGE SCALE GENOMIC DNA]</scope>
    <source>
        <strain evidence="6 7">CCM 7228</strain>
    </source>
</reference>
<name>A0ABV6GKE6_9BACI</name>
<sequence>MNKKIVILGLAAILGTSSLYIPYSSDNLAFANELEERKQEIESKQSDVNSNIEGKQGEISELEAEKKQLDDDIQRLDMQISETNGKIRDEEANVEATKIEIEKLKKQIEEVEARIQERNELLEDRARSLQESGGVVSYLDVLLGAQSFSDFVSRVSAVTTIVEADREIIKAHENDMKALEQAEADLNSELQKLETALTELENLKSQLNKQATEKAKLVKQVQQKQDDAMHELHEMENESAFLAEQARAIELEEERARKAAEEEKKRQAAEAAAAAATAKSNSASSSASQTSSSGGGSSSSSSSSSAPAPAVTSGNFMWPAKGTFTSPYGSRWGKLHAGIDVANRAANVPVVASASGTVIRSHYSSSYGNVVYISHRIDGKVFTTLYAHLDARHVSAGQSVSKGQQIGIMGNTGRSTGKHLHFEIHNGAWNGQANAVNPLNYLP</sequence>
<dbReference type="InterPro" id="IPR011055">
    <property type="entry name" value="Dup_hybrid_motif"/>
</dbReference>
<dbReference type="PANTHER" id="PTHR21666">
    <property type="entry name" value="PEPTIDASE-RELATED"/>
    <property type="match status" value="1"/>
</dbReference>
<keyword evidence="2" id="KW-0175">Coiled coil</keyword>
<dbReference type="Gene3D" id="2.70.70.10">
    <property type="entry name" value="Glucose Permease (Domain IIA)"/>
    <property type="match status" value="1"/>
</dbReference>
<evidence type="ECO:0000313" key="7">
    <source>
        <dbReference type="Proteomes" id="UP001589854"/>
    </source>
</evidence>
<comment type="caution">
    <text evidence="6">The sequence shown here is derived from an EMBL/GenBank/DDBJ whole genome shotgun (WGS) entry which is preliminary data.</text>
</comment>
<evidence type="ECO:0000259" key="4">
    <source>
        <dbReference type="Pfam" id="PF01551"/>
    </source>
</evidence>
<accession>A0ABV6GKE6</accession>
<dbReference type="InterPro" id="IPR016047">
    <property type="entry name" value="M23ase_b-sheet_dom"/>
</dbReference>
<dbReference type="EMBL" id="JBHLVO010000019">
    <property type="protein sequence ID" value="MFC0273372.1"/>
    <property type="molecule type" value="Genomic_DNA"/>
</dbReference>
<dbReference type="SUPFAM" id="SSF51261">
    <property type="entry name" value="Duplicated hybrid motif"/>
    <property type="match status" value="1"/>
</dbReference>
<dbReference type="GO" id="GO:0016787">
    <property type="term" value="F:hydrolase activity"/>
    <property type="evidence" value="ECO:0007669"/>
    <property type="project" value="UniProtKB-KW"/>
</dbReference>
<evidence type="ECO:0000256" key="3">
    <source>
        <dbReference type="SAM" id="MobiDB-lite"/>
    </source>
</evidence>
<keyword evidence="6" id="KW-0378">Hydrolase</keyword>
<dbReference type="CDD" id="cd12797">
    <property type="entry name" value="M23_peptidase"/>
    <property type="match status" value="1"/>
</dbReference>
<dbReference type="RefSeq" id="WP_378936593.1">
    <property type="nucleotide sequence ID" value="NZ_JBHLVO010000019.1"/>
</dbReference>
<dbReference type="Pfam" id="PF01551">
    <property type="entry name" value="Peptidase_M23"/>
    <property type="match status" value="1"/>
</dbReference>
<evidence type="ECO:0000256" key="1">
    <source>
        <dbReference type="ARBA" id="ARBA00022729"/>
    </source>
</evidence>
<dbReference type="PANTHER" id="PTHR21666:SF270">
    <property type="entry name" value="MUREIN HYDROLASE ACTIVATOR ENVC"/>
    <property type="match status" value="1"/>
</dbReference>
<keyword evidence="7" id="KW-1185">Reference proteome</keyword>
<evidence type="ECO:0000259" key="5">
    <source>
        <dbReference type="Pfam" id="PF24568"/>
    </source>
</evidence>
<feature type="compositionally biased region" description="Low complexity" evidence="3">
    <location>
        <begin position="269"/>
        <end position="306"/>
    </location>
</feature>
<dbReference type="InterPro" id="IPR050570">
    <property type="entry name" value="Cell_wall_metabolism_enzyme"/>
</dbReference>
<feature type="coiled-coil region" evidence="2">
    <location>
        <begin position="31"/>
        <end position="132"/>
    </location>
</feature>
<proteinExistence type="predicted"/>
<dbReference type="Gene3D" id="6.10.250.3150">
    <property type="match status" value="1"/>
</dbReference>
<feature type="domain" description="Peptidoglycan hydrolase PcsB coiled-coil" evidence="5">
    <location>
        <begin position="108"/>
        <end position="181"/>
    </location>
</feature>
<dbReference type="Pfam" id="PF24568">
    <property type="entry name" value="CC_PcsB"/>
    <property type="match status" value="1"/>
</dbReference>
<keyword evidence="1" id="KW-0732">Signal</keyword>
<dbReference type="InterPro" id="IPR057309">
    <property type="entry name" value="PcsB_CC"/>
</dbReference>
<feature type="compositionally biased region" description="Basic and acidic residues" evidence="3">
    <location>
        <begin position="255"/>
        <end position="268"/>
    </location>
</feature>
<evidence type="ECO:0000313" key="6">
    <source>
        <dbReference type="EMBL" id="MFC0273372.1"/>
    </source>
</evidence>
<dbReference type="Proteomes" id="UP001589854">
    <property type="component" value="Unassembled WGS sequence"/>
</dbReference>
<gene>
    <name evidence="6" type="ORF">ACFFIX_18365</name>
</gene>
<feature type="region of interest" description="Disordered" evidence="3">
    <location>
        <begin position="255"/>
        <end position="312"/>
    </location>
</feature>
<evidence type="ECO:0000256" key="2">
    <source>
        <dbReference type="SAM" id="Coils"/>
    </source>
</evidence>